<dbReference type="PROSITE" id="PS51186">
    <property type="entry name" value="GNAT"/>
    <property type="match status" value="1"/>
</dbReference>
<dbReference type="InterPro" id="IPR000182">
    <property type="entry name" value="GNAT_dom"/>
</dbReference>
<dbReference type="GO" id="GO:0016747">
    <property type="term" value="F:acyltransferase activity, transferring groups other than amino-acyl groups"/>
    <property type="evidence" value="ECO:0007669"/>
    <property type="project" value="InterPro"/>
</dbReference>
<dbReference type="AlphaFoldDB" id="A0A4Q9GSP3"/>
<keyword evidence="5" id="KW-1185">Reference proteome</keyword>
<dbReference type="CDD" id="cd04301">
    <property type="entry name" value="NAT_SF"/>
    <property type="match status" value="1"/>
</dbReference>
<feature type="domain" description="N-acetyltransferase" evidence="3">
    <location>
        <begin position="1"/>
        <end position="153"/>
    </location>
</feature>
<name>A0A4Q9GSP3_9MICO</name>
<dbReference type="Proteomes" id="UP000294194">
    <property type="component" value="Unassembled WGS sequence"/>
</dbReference>
<keyword evidence="2" id="KW-0012">Acyltransferase</keyword>
<dbReference type="InterPro" id="IPR050832">
    <property type="entry name" value="Bact_Acetyltransf"/>
</dbReference>
<dbReference type="Pfam" id="PF00583">
    <property type="entry name" value="Acetyltransf_1"/>
    <property type="match status" value="1"/>
</dbReference>
<protein>
    <submittedName>
        <fullName evidence="4">GNAT family N-acetyltransferase</fullName>
    </submittedName>
</protein>
<evidence type="ECO:0000259" key="3">
    <source>
        <dbReference type="PROSITE" id="PS51186"/>
    </source>
</evidence>
<gene>
    <name evidence="4" type="ORF">EYE40_11865</name>
</gene>
<comment type="caution">
    <text evidence="4">The sequence shown here is derived from an EMBL/GenBank/DDBJ whole genome shotgun (WGS) entry which is preliminary data.</text>
</comment>
<dbReference type="InterPro" id="IPR016181">
    <property type="entry name" value="Acyl_CoA_acyltransferase"/>
</dbReference>
<sequence>MIIRSVQWDNVAATALREAQRIEIAERYGTDDSEPGPAPTADDITAFFVAFENDDPDAPALGCGGLRQLGASEAEVKRMYVTPAARGTGVSTALLDALESFGRSRGWSRLVLETGTEQPDAVRFYEREGFTSIPRFGYYADSEDSLCYEKSLIATDPALDTLCEGCE</sequence>
<accession>A0A4Q9GSP3</accession>
<organism evidence="4 5">
    <name type="scientific">Glaciihabitans arcticus</name>
    <dbReference type="NCBI Taxonomy" id="2668039"/>
    <lineage>
        <taxon>Bacteria</taxon>
        <taxon>Bacillati</taxon>
        <taxon>Actinomycetota</taxon>
        <taxon>Actinomycetes</taxon>
        <taxon>Micrococcales</taxon>
        <taxon>Microbacteriaceae</taxon>
        <taxon>Glaciihabitans</taxon>
    </lineage>
</organism>
<evidence type="ECO:0000256" key="1">
    <source>
        <dbReference type="ARBA" id="ARBA00022679"/>
    </source>
</evidence>
<dbReference type="Gene3D" id="3.40.630.30">
    <property type="match status" value="1"/>
</dbReference>
<evidence type="ECO:0000256" key="2">
    <source>
        <dbReference type="ARBA" id="ARBA00023315"/>
    </source>
</evidence>
<proteinExistence type="predicted"/>
<keyword evidence="1 4" id="KW-0808">Transferase</keyword>
<evidence type="ECO:0000313" key="5">
    <source>
        <dbReference type="Proteomes" id="UP000294194"/>
    </source>
</evidence>
<dbReference type="RefSeq" id="WP_130982141.1">
    <property type="nucleotide sequence ID" value="NZ_SISG01000001.1"/>
</dbReference>
<dbReference type="SUPFAM" id="SSF55729">
    <property type="entry name" value="Acyl-CoA N-acyltransferases (Nat)"/>
    <property type="match status" value="1"/>
</dbReference>
<dbReference type="PANTHER" id="PTHR43877">
    <property type="entry name" value="AMINOALKYLPHOSPHONATE N-ACETYLTRANSFERASE-RELATED-RELATED"/>
    <property type="match status" value="1"/>
</dbReference>
<dbReference type="PANTHER" id="PTHR43877:SF2">
    <property type="entry name" value="AMINOALKYLPHOSPHONATE N-ACETYLTRANSFERASE-RELATED"/>
    <property type="match status" value="1"/>
</dbReference>
<reference evidence="5" key="1">
    <citation type="submission" date="2019-02" db="EMBL/GenBank/DDBJ databases">
        <title>Glaciihabitans arcticus sp. nov., a psychrotolerant bacterium isolated from polar soil.</title>
        <authorList>
            <person name="Dahal R.H."/>
        </authorList>
    </citation>
    <scope>NUCLEOTIDE SEQUENCE [LARGE SCALE GENOMIC DNA]</scope>
    <source>
        <strain evidence="5">RP-3-7</strain>
    </source>
</reference>
<evidence type="ECO:0000313" key="4">
    <source>
        <dbReference type="EMBL" id="TBN58032.1"/>
    </source>
</evidence>
<dbReference type="EMBL" id="SISG01000001">
    <property type="protein sequence ID" value="TBN58032.1"/>
    <property type="molecule type" value="Genomic_DNA"/>
</dbReference>